<name>A0A6J8E909_MYTCO</name>
<evidence type="ECO:0000313" key="2">
    <source>
        <dbReference type="EMBL" id="CAC5416837.1"/>
    </source>
</evidence>
<dbReference type="InterPro" id="IPR015943">
    <property type="entry name" value="WD40/YVTN_repeat-like_dom_sf"/>
</dbReference>
<keyword evidence="3" id="KW-1185">Reference proteome</keyword>
<gene>
    <name evidence="2" type="ORF">MCOR_49416</name>
</gene>
<evidence type="ECO:0008006" key="4">
    <source>
        <dbReference type="Google" id="ProtNLM"/>
    </source>
</evidence>
<dbReference type="SUPFAM" id="SSF101898">
    <property type="entry name" value="NHL repeat"/>
    <property type="match status" value="1"/>
</dbReference>
<dbReference type="Proteomes" id="UP000507470">
    <property type="component" value="Unassembled WGS sequence"/>
</dbReference>
<evidence type="ECO:0000313" key="3">
    <source>
        <dbReference type="Proteomes" id="UP000507470"/>
    </source>
</evidence>
<reference evidence="2 3" key="1">
    <citation type="submission" date="2020-06" db="EMBL/GenBank/DDBJ databases">
        <authorList>
            <person name="Li R."/>
            <person name="Bekaert M."/>
        </authorList>
    </citation>
    <scope>NUCLEOTIDE SEQUENCE [LARGE SCALE GENOMIC DNA]</scope>
    <source>
        <strain evidence="3">wild</strain>
    </source>
</reference>
<dbReference type="SUPFAM" id="SSF57845">
    <property type="entry name" value="B-box zinc-binding domain"/>
    <property type="match status" value="1"/>
</dbReference>
<evidence type="ECO:0000256" key="1">
    <source>
        <dbReference type="SAM" id="Coils"/>
    </source>
</evidence>
<dbReference type="EMBL" id="CACVKT020008715">
    <property type="protein sequence ID" value="CAC5416837.1"/>
    <property type="molecule type" value="Genomic_DNA"/>
</dbReference>
<dbReference type="InterPro" id="IPR047153">
    <property type="entry name" value="TRIM45/56/19-like"/>
</dbReference>
<dbReference type="OrthoDB" id="423498at2759"/>
<dbReference type="Gene3D" id="2.130.10.10">
    <property type="entry name" value="YVTN repeat-like/Quinoprotein amine dehydrogenase"/>
    <property type="match status" value="1"/>
</dbReference>
<protein>
    <recommendedName>
        <fullName evidence="4">B box-type domain-containing protein</fullName>
    </recommendedName>
</protein>
<keyword evidence="1" id="KW-0175">Coiled coil</keyword>
<accession>A0A6J8E909</accession>
<proteinExistence type="predicted"/>
<organism evidence="2 3">
    <name type="scientific">Mytilus coruscus</name>
    <name type="common">Sea mussel</name>
    <dbReference type="NCBI Taxonomy" id="42192"/>
    <lineage>
        <taxon>Eukaryota</taxon>
        <taxon>Metazoa</taxon>
        <taxon>Spiralia</taxon>
        <taxon>Lophotrochozoa</taxon>
        <taxon>Mollusca</taxon>
        <taxon>Bivalvia</taxon>
        <taxon>Autobranchia</taxon>
        <taxon>Pteriomorphia</taxon>
        <taxon>Mytilida</taxon>
        <taxon>Mytiloidea</taxon>
        <taxon>Mytilidae</taxon>
        <taxon>Mytilinae</taxon>
        <taxon>Mytilus</taxon>
    </lineage>
</organism>
<dbReference type="PANTHER" id="PTHR25462:SF296">
    <property type="entry name" value="MEIOTIC P26, ISOFORM F"/>
    <property type="match status" value="1"/>
</dbReference>
<feature type="coiled-coil region" evidence="1">
    <location>
        <begin position="280"/>
        <end position="339"/>
    </location>
</feature>
<dbReference type="PANTHER" id="PTHR25462">
    <property type="entry name" value="BONUS, ISOFORM C-RELATED"/>
    <property type="match status" value="1"/>
</dbReference>
<dbReference type="Gene3D" id="3.30.160.60">
    <property type="entry name" value="Classic Zinc Finger"/>
    <property type="match status" value="1"/>
</dbReference>
<dbReference type="AlphaFoldDB" id="A0A6J8E909"/>
<sequence length="357" mass="41073">MPCIAFDIVYFSEDNTLAVTSGNSKKQCITFIDVDWKQIKKTISIDSFVYGIAENEKRLIYSTYTNGIRMVNLHDESIHDIVGDKMPSKLQWTFQNASVLKYPHGIDVDNDGNEYVVGTDSRNVVVISPDGKRHIELLTASDGLKFPFSLHYSGQTNQLLVANFNHTAHLFNSGAECDEELCTECKEHHRLSKSSRSHSVVSFTDYLKLPADILRITQYCSKHDKKYQMYCQKHEFPSCSKCIVESHNECRDFVELNDVIHNVKTSNAMCEIEDTLVEVAENLQKIRQHQQDNLTTFKENGKEIEKEIKKTSIKINNHLDKLQEDLMKQLYAVEEQENSRVVVIIRKERKGNSRETL</sequence>